<dbReference type="PANTHER" id="PTHR33264:SF8">
    <property type="entry name" value="EXPRESSED PROTEIN"/>
    <property type="match status" value="1"/>
</dbReference>
<keyword evidence="3" id="KW-1185">Reference proteome</keyword>
<dbReference type="AlphaFoldDB" id="A0A4S4ELV0"/>
<evidence type="ECO:0000256" key="1">
    <source>
        <dbReference type="SAM" id="MobiDB-lite"/>
    </source>
</evidence>
<evidence type="ECO:0000313" key="3">
    <source>
        <dbReference type="Proteomes" id="UP000306102"/>
    </source>
</evidence>
<sequence>MTAQLLRSPPVNRRLSFLGKKKDHRVGEVAGRTTADLAAVCCCCPCTVMNLVVLAVYKVPIGLCRKALKKKKKKERERLIKQKNAMFTQPNKIVHTPGFDDDDWDRHRFQSDAQEVSCKDPTVAVDFDMEMSNRFYGAGFWRSPNISQVPKIVASWLTHLLLVQILRFGIWWLMGRGGEVPSKLDVYGLFCGRALQLNNASSARVCIRGRRRRRWRRVGGGGREEEEEEEEEEGKGRTGGGHKYRGGGGGGDGSEAEAATAATAAATRWSYCDGSDGGCDGSEGRAATAARDDSQPPPPPYPPSPSPSSSPSSLFYAFFFLKIAPKTTSFWGRQERATGEGDG</sequence>
<evidence type="ECO:0000313" key="2">
    <source>
        <dbReference type="EMBL" id="THG17164.1"/>
    </source>
</evidence>
<organism evidence="2 3">
    <name type="scientific">Camellia sinensis var. sinensis</name>
    <name type="common">China tea</name>
    <dbReference type="NCBI Taxonomy" id="542762"/>
    <lineage>
        <taxon>Eukaryota</taxon>
        <taxon>Viridiplantae</taxon>
        <taxon>Streptophyta</taxon>
        <taxon>Embryophyta</taxon>
        <taxon>Tracheophyta</taxon>
        <taxon>Spermatophyta</taxon>
        <taxon>Magnoliopsida</taxon>
        <taxon>eudicotyledons</taxon>
        <taxon>Gunneridae</taxon>
        <taxon>Pentapetalae</taxon>
        <taxon>asterids</taxon>
        <taxon>Ericales</taxon>
        <taxon>Theaceae</taxon>
        <taxon>Camellia</taxon>
    </lineage>
</organism>
<dbReference type="PANTHER" id="PTHR33264">
    <property type="entry name" value="EXPRESSED PROTEIN"/>
    <property type="match status" value="1"/>
</dbReference>
<accession>A0A4S4ELV0</accession>
<feature type="region of interest" description="Disordered" evidence="1">
    <location>
        <begin position="216"/>
        <end position="261"/>
    </location>
</feature>
<name>A0A4S4ELV0_CAMSN</name>
<protein>
    <submittedName>
        <fullName evidence="2">Uncharacterized protein</fullName>
    </submittedName>
</protein>
<dbReference type="Proteomes" id="UP000306102">
    <property type="component" value="Unassembled WGS sequence"/>
</dbReference>
<dbReference type="EMBL" id="SDRB02003668">
    <property type="protein sequence ID" value="THG17164.1"/>
    <property type="molecule type" value="Genomic_DNA"/>
</dbReference>
<feature type="region of interest" description="Disordered" evidence="1">
    <location>
        <begin position="274"/>
        <end position="312"/>
    </location>
</feature>
<comment type="caution">
    <text evidence="2">The sequence shown here is derived from an EMBL/GenBank/DDBJ whole genome shotgun (WGS) entry which is preliminary data.</text>
</comment>
<proteinExistence type="predicted"/>
<feature type="compositionally biased region" description="Acidic residues" evidence="1">
    <location>
        <begin position="224"/>
        <end position="233"/>
    </location>
</feature>
<reference evidence="2 3" key="1">
    <citation type="journal article" date="2018" name="Proc. Natl. Acad. Sci. U.S.A.">
        <title>Draft genome sequence of Camellia sinensis var. sinensis provides insights into the evolution of the tea genome and tea quality.</title>
        <authorList>
            <person name="Wei C."/>
            <person name="Yang H."/>
            <person name="Wang S."/>
            <person name="Zhao J."/>
            <person name="Liu C."/>
            <person name="Gao L."/>
            <person name="Xia E."/>
            <person name="Lu Y."/>
            <person name="Tai Y."/>
            <person name="She G."/>
            <person name="Sun J."/>
            <person name="Cao H."/>
            <person name="Tong W."/>
            <person name="Gao Q."/>
            <person name="Li Y."/>
            <person name="Deng W."/>
            <person name="Jiang X."/>
            <person name="Wang W."/>
            <person name="Chen Q."/>
            <person name="Zhang S."/>
            <person name="Li H."/>
            <person name="Wu J."/>
            <person name="Wang P."/>
            <person name="Li P."/>
            <person name="Shi C."/>
            <person name="Zheng F."/>
            <person name="Jian J."/>
            <person name="Huang B."/>
            <person name="Shan D."/>
            <person name="Shi M."/>
            <person name="Fang C."/>
            <person name="Yue Y."/>
            <person name="Li F."/>
            <person name="Li D."/>
            <person name="Wei S."/>
            <person name="Han B."/>
            <person name="Jiang C."/>
            <person name="Yin Y."/>
            <person name="Xia T."/>
            <person name="Zhang Z."/>
            <person name="Bennetzen J.L."/>
            <person name="Zhao S."/>
            <person name="Wan X."/>
        </authorList>
    </citation>
    <scope>NUCLEOTIDE SEQUENCE [LARGE SCALE GENOMIC DNA]</scope>
    <source>
        <strain evidence="3">cv. Shuchazao</strain>
        <tissue evidence="2">Leaf</tissue>
    </source>
</reference>
<feature type="compositionally biased region" description="Pro residues" evidence="1">
    <location>
        <begin position="295"/>
        <end position="308"/>
    </location>
</feature>
<gene>
    <name evidence="2" type="ORF">TEA_005874</name>
</gene>